<dbReference type="RefSeq" id="XP_003958353.1">
    <property type="nucleotide sequence ID" value="XM_003958304.1"/>
</dbReference>
<dbReference type="PRINTS" id="PR00926">
    <property type="entry name" value="MITOCARRIER"/>
</dbReference>
<protein>
    <recommendedName>
        <fullName evidence="15">Mitochondrial 2-oxodicarboxylate carrier 1</fullName>
    </recommendedName>
</protein>
<feature type="repeat" description="Solcar" evidence="11">
    <location>
        <begin position="205"/>
        <end position="299"/>
    </location>
</feature>
<evidence type="ECO:0000256" key="7">
    <source>
        <dbReference type="ARBA" id="ARBA00022989"/>
    </source>
</evidence>
<dbReference type="SUPFAM" id="SSF103506">
    <property type="entry name" value="Mitochondrial carrier"/>
    <property type="match status" value="1"/>
</dbReference>
<dbReference type="OrthoDB" id="434783at2759"/>
<dbReference type="InterPro" id="IPR051752">
    <property type="entry name" value="Mito_2-oxodicarb_carrier"/>
</dbReference>
<dbReference type="Proteomes" id="UP000005220">
    <property type="component" value="Chromosome 7"/>
</dbReference>
<dbReference type="PANTHER" id="PTHR46356">
    <property type="entry name" value="MITOCHONDRIAL 2-OXODICARBOXYLATE CARRIER"/>
    <property type="match status" value="1"/>
</dbReference>
<evidence type="ECO:0000256" key="3">
    <source>
        <dbReference type="ARBA" id="ARBA00022448"/>
    </source>
</evidence>
<keyword evidence="9 11" id="KW-0472">Membrane</keyword>
<keyword evidence="14" id="KW-1185">Reference proteome</keyword>
<dbReference type="GO" id="GO:0005471">
    <property type="term" value="F:ATP:ADP antiporter activity"/>
    <property type="evidence" value="ECO:0007669"/>
    <property type="project" value="InterPro"/>
</dbReference>
<feature type="repeat" description="Solcar" evidence="11">
    <location>
        <begin position="8"/>
        <end position="99"/>
    </location>
</feature>
<organism evidence="13 14">
    <name type="scientific">Kazachstania africana (strain ATCC 22294 / BCRC 22015 / CBS 2517 / CECT 1963 / NBRC 1671 / NRRL Y-8276)</name>
    <name type="common">Yeast</name>
    <name type="synonym">Kluyveromyces africanus</name>
    <dbReference type="NCBI Taxonomy" id="1071382"/>
    <lineage>
        <taxon>Eukaryota</taxon>
        <taxon>Fungi</taxon>
        <taxon>Dikarya</taxon>
        <taxon>Ascomycota</taxon>
        <taxon>Saccharomycotina</taxon>
        <taxon>Saccharomycetes</taxon>
        <taxon>Saccharomycetales</taxon>
        <taxon>Saccharomycetaceae</taxon>
        <taxon>Kazachstania</taxon>
    </lineage>
</organism>
<dbReference type="GO" id="GO:0140021">
    <property type="term" value="P:mitochondrial ADP transmembrane transport"/>
    <property type="evidence" value="ECO:0007669"/>
    <property type="project" value="InterPro"/>
</dbReference>
<dbReference type="InterPro" id="IPR002113">
    <property type="entry name" value="ADT_euk_type"/>
</dbReference>
<keyword evidence="7" id="KW-1133">Transmembrane helix</keyword>
<accession>H2AXW8</accession>
<evidence type="ECO:0008006" key="15">
    <source>
        <dbReference type="Google" id="ProtNLM"/>
    </source>
</evidence>
<evidence type="ECO:0000256" key="6">
    <source>
        <dbReference type="ARBA" id="ARBA00022792"/>
    </source>
</evidence>
<dbReference type="HOGENOM" id="CLU_015166_5_2_1"/>
<evidence type="ECO:0000256" key="8">
    <source>
        <dbReference type="ARBA" id="ARBA00023128"/>
    </source>
</evidence>
<evidence type="ECO:0000313" key="13">
    <source>
        <dbReference type="EMBL" id="CCF59218.1"/>
    </source>
</evidence>
<dbReference type="FunFam" id="1.50.40.10:FF:000034">
    <property type="entry name" value="Mitochondrial 2-oxodicarboxylate carrier"/>
    <property type="match status" value="1"/>
</dbReference>
<evidence type="ECO:0000256" key="12">
    <source>
        <dbReference type="RuleBase" id="RU000488"/>
    </source>
</evidence>
<keyword evidence="6" id="KW-0999">Mitochondrion inner membrane</keyword>
<evidence type="ECO:0000256" key="2">
    <source>
        <dbReference type="ARBA" id="ARBA00006375"/>
    </source>
</evidence>
<evidence type="ECO:0000256" key="4">
    <source>
        <dbReference type="ARBA" id="ARBA00022692"/>
    </source>
</evidence>
<proteinExistence type="inferred from homology"/>
<dbReference type="AlphaFoldDB" id="H2AXW8"/>
<dbReference type="FunCoup" id="H2AXW8">
    <property type="interactions" value="244"/>
</dbReference>
<sequence>MSDSERPLPFAYQFAAGAIAGISELMVMYPLDVVKTRMQLQVTSKVETATTYRGVIDCFVKIIRNEGFSRLYKGITSPMLMEAPKRAVKFAANDEFQKIYKKLNGVDNVNQRVAVMSGASAGITEAFLVVPFELVKIRLQDAKSNFKGPMDVVKNIVRKEGIFSFYNGFESTMWRNGVWNAGYFGVIFQVRSLLPKATNKSEKSRNDLIAGFIGGTAGTTLNTPLDVVKSRIQSSTSNVLVTNKAGKQVLKYNWALPSLLVIYREEGLKALYKGYLPKILRLSTGGGLMLVVFSNVMDFFRKVHYNEL</sequence>
<evidence type="ECO:0000256" key="5">
    <source>
        <dbReference type="ARBA" id="ARBA00022737"/>
    </source>
</evidence>
<comment type="function">
    <text evidence="10">Transports C5-C7 oxodicarboxylates across the inner membranes of mitochondria. Can transport 2-oxoadipate, 2-oxoglutarate, adipate, glutarate, 2-oxopimelate, oxaloacetate, citrate and malate. The main physiological role is probably to supply 2-oxoadipate and 2-oxoglutarate from the mitochondrial matrix to the cytosol where they are used in the biosynthesis of lysine and glutamate, respectively, and in lysine catabolism.</text>
</comment>
<reference evidence="13 14" key="1">
    <citation type="journal article" date="2011" name="Proc. Natl. Acad. Sci. U.S.A.">
        <title>Evolutionary erosion of yeast sex chromosomes by mating-type switching accidents.</title>
        <authorList>
            <person name="Gordon J.L."/>
            <person name="Armisen D."/>
            <person name="Proux-Wera E."/>
            <person name="Oheigeartaigh S.S."/>
            <person name="Byrne K.P."/>
            <person name="Wolfe K.H."/>
        </authorList>
    </citation>
    <scope>NUCLEOTIDE SEQUENCE [LARGE SCALE GENOMIC DNA]</scope>
    <source>
        <strain evidence="14">ATCC 22294 / BCRC 22015 / CBS 2517 / CECT 1963 / NBRC 1671 / NRRL Y-8276</strain>
    </source>
</reference>
<dbReference type="GO" id="GO:1990544">
    <property type="term" value="P:mitochondrial ATP transmembrane transport"/>
    <property type="evidence" value="ECO:0007669"/>
    <property type="project" value="InterPro"/>
</dbReference>
<dbReference type="Gene3D" id="1.50.40.10">
    <property type="entry name" value="Mitochondrial carrier domain"/>
    <property type="match status" value="1"/>
</dbReference>
<comment type="subcellular location">
    <subcellularLocation>
        <location evidence="1">Mitochondrion inner membrane</location>
        <topology evidence="1">Multi-pass membrane protein</topology>
    </subcellularLocation>
</comment>
<keyword evidence="3 12" id="KW-0813">Transport</keyword>
<dbReference type="PROSITE" id="PS50920">
    <property type="entry name" value="SOLCAR"/>
    <property type="match status" value="3"/>
</dbReference>
<gene>
    <name evidence="13" type="primary">KAFR0G01840</name>
    <name evidence="13" type="ORF">KAFR_0G01840</name>
</gene>
<dbReference type="PRINTS" id="PR00927">
    <property type="entry name" value="ADPTRNSLCASE"/>
</dbReference>
<dbReference type="GO" id="GO:0005743">
    <property type="term" value="C:mitochondrial inner membrane"/>
    <property type="evidence" value="ECO:0007669"/>
    <property type="project" value="UniProtKB-SubCell"/>
</dbReference>
<dbReference type="InterPro" id="IPR023395">
    <property type="entry name" value="MCP_dom_sf"/>
</dbReference>
<dbReference type="PANTHER" id="PTHR46356:SF1">
    <property type="entry name" value="MITOCHONDRIAL 2-OXODICARBOXYLATE CARRIER"/>
    <property type="match status" value="1"/>
</dbReference>
<evidence type="ECO:0000256" key="10">
    <source>
        <dbReference type="ARBA" id="ARBA00057698"/>
    </source>
</evidence>
<comment type="similarity">
    <text evidence="2 12">Belongs to the mitochondrial carrier (TC 2.A.29) family.</text>
</comment>
<dbReference type="InParanoid" id="H2AXW8"/>
<dbReference type="GeneID" id="13887198"/>
<dbReference type="eggNOG" id="KOG0754">
    <property type="taxonomic scope" value="Eukaryota"/>
</dbReference>
<keyword evidence="4 11" id="KW-0812">Transmembrane</keyword>
<keyword evidence="8" id="KW-0496">Mitochondrion</keyword>
<name>H2AXW8_KAZAF</name>
<evidence type="ECO:0000256" key="1">
    <source>
        <dbReference type="ARBA" id="ARBA00004448"/>
    </source>
</evidence>
<dbReference type="InterPro" id="IPR002067">
    <property type="entry name" value="MCP"/>
</dbReference>
<feature type="repeat" description="Solcar" evidence="11">
    <location>
        <begin position="109"/>
        <end position="193"/>
    </location>
</feature>
<dbReference type="GO" id="GO:0006839">
    <property type="term" value="P:mitochondrial transport"/>
    <property type="evidence" value="ECO:0007669"/>
    <property type="project" value="EnsemblFungi"/>
</dbReference>
<dbReference type="KEGG" id="kaf:KAFR_0G01840"/>
<evidence type="ECO:0000256" key="11">
    <source>
        <dbReference type="PROSITE-ProRule" id="PRU00282"/>
    </source>
</evidence>
<evidence type="ECO:0000256" key="9">
    <source>
        <dbReference type="ARBA" id="ARBA00023136"/>
    </source>
</evidence>
<keyword evidence="5" id="KW-0677">Repeat</keyword>
<dbReference type="Pfam" id="PF00153">
    <property type="entry name" value="Mito_carr"/>
    <property type="match status" value="3"/>
</dbReference>
<dbReference type="InterPro" id="IPR018108">
    <property type="entry name" value="MCP_transmembrane"/>
</dbReference>
<dbReference type="EMBL" id="HE650827">
    <property type="protein sequence ID" value="CCF59218.1"/>
    <property type="molecule type" value="Genomic_DNA"/>
</dbReference>
<evidence type="ECO:0000313" key="14">
    <source>
        <dbReference type="Proteomes" id="UP000005220"/>
    </source>
</evidence>
<dbReference type="GO" id="GO:0005310">
    <property type="term" value="F:dicarboxylic acid transmembrane transporter activity"/>
    <property type="evidence" value="ECO:0007669"/>
    <property type="project" value="EnsemblFungi"/>
</dbReference>